<proteinExistence type="predicted"/>
<keyword evidence="2" id="KW-1185">Reference proteome</keyword>
<dbReference type="AlphaFoldDB" id="A0A512NS39"/>
<gene>
    <name evidence="1" type="ORF">RSO01_89190</name>
</gene>
<dbReference type="EMBL" id="BKAJ01000252">
    <property type="protein sequence ID" value="GEP61753.1"/>
    <property type="molecule type" value="Genomic_DNA"/>
</dbReference>
<sequence>MKPALLVEVTYLTSTEDALPMPEALVYQFLLAFLQDSLNYWTLTLNNVA</sequence>
<reference evidence="1 2" key="1">
    <citation type="submission" date="2019-07" db="EMBL/GenBank/DDBJ databases">
        <title>Whole genome shotgun sequence of Reyranella soli NBRC 108950.</title>
        <authorList>
            <person name="Hosoyama A."/>
            <person name="Uohara A."/>
            <person name="Ohji S."/>
            <person name="Ichikawa N."/>
        </authorList>
    </citation>
    <scope>NUCLEOTIDE SEQUENCE [LARGE SCALE GENOMIC DNA]</scope>
    <source>
        <strain evidence="1 2">NBRC 108950</strain>
    </source>
</reference>
<accession>A0A512NS39</accession>
<evidence type="ECO:0000313" key="2">
    <source>
        <dbReference type="Proteomes" id="UP000321058"/>
    </source>
</evidence>
<name>A0A512NS39_9HYPH</name>
<evidence type="ECO:0000313" key="1">
    <source>
        <dbReference type="EMBL" id="GEP61753.1"/>
    </source>
</evidence>
<dbReference type="Proteomes" id="UP000321058">
    <property type="component" value="Unassembled WGS sequence"/>
</dbReference>
<protein>
    <submittedName>
        <fullName evidence="1">Uncharacterized protein</fullName>
    </submittedName>
</protein>
<organism evidence="1 2">
    <name type="scientific">Reyranella soli</name>
    <dbReference type="NCBI Taxonomy" id="1230389"/>
    <lineage>
        <taxon>Bacteria</taxon>
        <taxon>Pseudomonadati</taxon>
        <taxon>Pseudomonadota</taxon>
        <taxon>Alphaproteobacteria</taxon>
        <taxon>Hyphomicrobiales</taxon>
        <taxon>Reyranellaceae</taxon>
        <taxon>Reyranella</taxon>
    </lineage>
</organism>
<comment type="caution">
    <text evidence="1">The sequence shown here is derived from an EMBL/GenBank/DDBJ whole genome shotgun (WGS) entry which is preliminary data.</text>
</comment>